<dbReference type="Proteomes" id="UP001374535">
    <property type="component" value="Chromosome 5"/>
</dbReference>
<evidence type="ECO:0000313" key="2">
    <source>
        <dbReference type="EMBL" id="WVZ10970.1"/>
    </source>
</evidence>
<feature type="region of interest" description="Disordered" evidence="1">
    <location>
        <begin position="100"/>
        <end position="120"/>
    </location>
</feature>
<organism evidence="2 3">
    <name type="scientific">Vigna mungo</name>
    <name type="common">Black gram</name>
    <name type="synonym">Phaseolus mungo</name>
    <dbReference type="NCBI Taxonomy" id="3915"/>
    <lineage>
        <taxon>Eukaryota</taxon>
        <taxon>Viridiplantae</taxon>
        <taxon>Streptophyta</taxon>
        <taxon>Embryophyta</taxon>
        <taxon>Tracheophyta</taxon>
        <taxon>Spermatophyta</taxon>
        <taxon>Magnoliopsida</taxon>
        <taxon>eudicotyledons</taxon>
        <taxon>Gunneridae</taxon>
        <taxon>Pentapetalae</taxon>
        <taxon>rosids</taxon>
        <taxon>fabids</taxon>
        <taxon>Fabales</taxon>
        <taxon>Fabaceae</taxon>
        <taxon>Papilionoideae</taxon>
        <taxon>50 kb inversion clade</taxon>
        <taxon>NPAAA clade</taxon>
        <taxon>indigoferoid/millettioid clade</taxon>
        <taxon>Phaseoleae</taxon>
        <taxon>Vigna</taxon>
    </lineage>
</organism>
<sequence length="349" mass="36887">MGQQRYWAVKNSTNVIISGGEKIDDAKMQHYRPKVFGAQDGTKNFLTQVIKFMVKHVILSFVVQLVSQSKSKPMLGDGEALSIGVVKVLLTGMVAAKVAAGEKPTDPDGGRRRSLAPMRRKPPVSALDFEIAEAGEGSADAEVAVKLPDCVGLHDNGDEGDETAEADEGSADAEVAVAIPDYVGLHDSGDEGDETAEGGEGSADAEVAVSEGAIFPALSVRKFGAFCLQGCMTAASGDAVKGFSLLRMHAGFEPVKEKVENDGSSEKSNSSSPGYVLGLGNYGSHADDEDNEIESSSVPTPAKMLLTIVNGISQLHKHSRYETNFVNAQIKTIVDMNCLERALVGKSNR</sequence>
<feature type="region of interest" description="Disordered" evidence="1">
    <location>
        <begin position="183"/>
        <end position="204"/>
    </location>
</feature>
<accession>A0AAQ3NJJ6</accession>
<keyword evidence="3" id="KW-1185">Reference proteome</keyword>
<feature type="region of interest" description="Disordered" evidence="1">
    <location>
        <begin position="152"/>
        <end position="171"/>
    </location>
</feature>
<feature type="compositionally biased region" description="Acidic residues" evidence="1">
    <location>
        <begin position="158"/>
        <end position="171"/>
    </location>
</feature>
<evidence type="ECO:0000256" key="1">
    <source>
        <dbReference type="SAM" id="MobiDB-lite"/>
    </source>
</evidence>
<dbReference type="EMBL" id="CP144696">
    <property type="protein sequence ID" value="WVZ10970.1"/>
    <property type="molecule type" value="Genomic_DNA"/>
</dbReference>
<evidence type="ECO:0000313" key="3">
    <source>
        <dbReference type="Proteomes" id="UP001374535"/>
    </source>
</evidence>
<proteinExistence type="predicted"/>
<feature type="region of interest" description="Disordered" evidence="1">
    <location>
        <begin position="257"/>
        <end position="281"/>
    </location>
</feature>
<gene>
    <name evidence="2" type="ORF">V8G54_015500</name>
</gene>
<dbReference type="AlphaFoldDB" id="A0AAQ3NJJ6"/>
<protein>
    <submittedName>
        <fullName evidence="2">Uncharacterized protein</fullName>
    </submittedName>
</protein>
<name>A0AAQ3NJJ6_VIGMU</name>
<reference evidence="2 3" key="1">
    <citation type="journal article" date="2023" name="Life. Sci Alliance">
        <title>Evolutionary insights into 3D genome organization and epigenetic landscape of Vigna mungo.</title>
        <authorList>
            <person name="Junaid A."/>
            <person name="Singh B."/>
            <person name="Bhatia S."/>
        </authorList>
    </citation>
    <scope>NUCLEOTIDE SEQUENCE [LARGE SCALE GENOMIC DNA]</scope>
    <source>
        <strain evidence="2">Urdbean</strain>
    </source>
</reference>